<dbReference type="Pfam" id="PF06452">
    <property type="entry name" value="CBM9_1"/>
    <property type="match status" value="1"/>
</dbReference>
<proteinExistence type="predicted"/>
<organism evidence="4 5">
    <name type="scientific">Candidatus Geothrix odensensis</name>
    <dbReference type="NCBI Taxonomy" id="2954440"/>
    <lineage>
        <taxon>Bacteria</taxon>
        <taxon>Pseudomonadati</taxon>
        <taxon>Acidobacteriota</taxon>
        <taxon>Holophagae</taxon>
        <taxon>Holophagales</taxon>
        <taxon>Holophagaceae</taxon>
        <taxon>Geothrix</taxon>
    </lineage>
</organism>
<evidence type="ECO:0000313" key="4">
    <source>
        <dbReference type="EMBL" id="MBK8571908.1"/>
    </source>
</evidence>
<dbReference type="EMBL" id="JADKCH010000002">
    <property type="protein sequence ID" value="MBK8571908.1"/>
    <property type="molecule type" value="Genomic_DNA"/>
</dbReference>
<dbReference type="GO" id="GO:0004553">
    <property type="term" value="F:hydrolase activity, hydrolyzing O-glycosyl compounds"/>
    <property type="evidence" value="ECO:0007669"/>
    <property type="project" value="InterPro"/>
</dbReference>
<dbReference type="CDD" id="cd09618">
    <property type="entry name" value="CBM9_like_2"/>
    <property type="match status" value="1"/>
</dbReference>
<dbReference type="GO" id="GO:0016052">
    <property type="term" value="P:carbohydrate catabolic process"/>
    <property type="evidence" value="ECO:0007669"/>
    <property type="project" value="InterPro"/>
</dbReference>
<gene>
    <name evidence="4" type="ORF">IPN91_04520</name>
</gene>
<evidence type="ECO:0000256" key="1">
    <source>
        <dbReference type="SAM" id="SignalP"/>
    </source>
</evidence>
<feature type="domain" description="Carbohydrate-binding" evidence="2">
    <location>
        <begin position="37"/>
        <end position="178"/>
    </location>
</feature>
<feature type="chain" id="PRO_5037643979" evidence="1">
    <location>
        <begin position="23"/>
        <end position="715"/>
    </location>
</feature>
<evidence type="ECO:0000259" key="3">
    <source>
        <dbReference type="Pfam" id="PF19313"/>
    </source>
</evidence>
<dbReference type="SUPFAM" id="SSF49344">
    <property type="entry name" value="CBD9-like"/>
    <property type="match status" value="1"/>
</dbReference>
<sequence length="715" mass="79608">MRPRLLLALLLALPLLGVGAPARPRLKPLKTSTPPVLDGRLDDAVWAQGASVTDFETFIPEFGKKQAEKTTAHMAYDEQNLYFAFRCLDRPDQIKAALSRRDDIGSSDFVCINLDTFNDQQSLYAFYVTPLGVQGDSRFASNKEDFSVDMVWDSAARIDAEGWSVELRIPLKSIRYLHRPRVEMAVFFERTIHRRQEHGSFPALDPGRGYAFLPQMAVLEYEGLARPGILELLPAFTLSRQATREEGVMVRHPDDRQWSLTGKYGLTPSLILDATVNPDFSQVEADAGQVDANLRSNLFFAEKRPFFLEGSEAFNIAASQTGSMLAVFHSRTIVDPQWGAKLSGKLGRDDTIAALAATDTADPRSPDPANPRFGVLRYRRTTQEDGYLGAFYADRGAGPRTNRVLGPDGQVRLTPGSLLGFHAFGSTTGDASTAGTRRGRALGLEYLYDTSRLGVTAAVHDVTSGFIADAGFLTRTGLTSTSLKVTPKIYPASSWVRRLDPFAGYATLRDHPSNLHEADATLGLTAIFQGNSAATLQWDDATEVFLGQRFQADGLRLSGRSQVHRVLALSGSYWRGKGIRYTAEPFQGQGSQTSLSAVYQPGESLNLTINWTHADFYRDTAEEKIYSYPISRAKLTYQFSHAFFLRAIAEYHGYRRQLVTDFLASYTYIPGTVLYLGYGALAKRQEWENGMYRPSDHFLDMQRGLFFKASYLWRL</sequence>
<dbReference type="InterPro" id="IPR010502">
    <property type="entry name" value="Carb-bd_dom_fam9"/>
</dbReference>
<comment type="caution">
    <text evidence="4">The sequence shown here is derived from an EMBL/GenBank/DDBJ whole genome shotgun (WGS) entry which is preliminary data.</text>
</comment>
<reference evidence="4 5" key="1">
    <citation type="submission" date="2020-10" db="EMBL/GenBank/DDBJ databases">
        <title>Connecting structure to function with the recovery of over 1000 high-quality activated sludge metagenome-assembled genomes encoding full-length rRNA genes using long-read sequencing.</title>
        <authorList>
            <person name="Singleton C.M."/>
            <person name="Petriglieri F."/>
            <person name="Kristensen J.M."/>
            <person name="Kirkegaard R.H."/>
            <person name="Michaelsen T.Y."/>
            <person name="Andersen M.H."/>
            <person name="Karst S.M."/>
            <person name="Dueholm M.S."/>
            <person name="Nielsen P.H."/>
            <person name="Albertsen M."/>
        </authorList>
    </citation>
    <scope>NUCLEOTIDE SEQUENCE [LARGE SCALE GENOMIC DNA]</scope>
    <source>
        <strain evidence="4">OdNE_18-Q3-R46-58_MAXAC.008</strain>
    </source>
</reference>
<feature type="signal peptide" evidence="1">
    <location>
        <begin position="1"/>
        <end position="22"/>
    </location>
</feature>
<evidence type="ECO:0000259" key="2">
    <source>
        <dbReference type="Pfam" id="PF06452"/>
    </source>
</evidence>
<keyword evidence="1" id="KW-0732">Signal</keyword>
<dbReference type="GO" id="GO:0030246">
    <property type="term" value="F:carbohydrate binding"/>
    <property type="evidence" value="ECO:0007669"/>
    <property type="project" value="InterPro"/>
</dbReference>
<protein>
    <submittedName>
        <fullName evidence="4">Carbohydrate binding family 9 domain-containing protein</fullName>
    </submittedName>
</protein>
<name>A0A936K539_9BACT</name>
<dbReference type="InterPro" id="IPR045670">
    <property type="entry name" value="DUF5916"/>
</dbReference>
<evidence type="ECO:0000313" key="5">
    <source>
        <dbReference type="Proteomes" id="UP000709959"/>
    </source>
</evidence>
<dbReference type="Pfam" id="PF19313">
    <property type="entry name" value="DUF5916"/>
    <property type="match status" value="1"/>
</dbReference>
<feature type="domain" description="DUF5916" evidence="3">
    <location>
        <begin position="263"/>
        <end position="317"/>
    </location>
</feature>
<accession>A0A936K539</accession>
<dbReference type="AlphaFoldDB" id="A0A936K539"/>
<dbReference type="Gene3D" id="2.60.40.1190">
    <property type="match status" value="1"/>
</dbReference>
<dbReference type="Proteomes" id="UP000709959">
    <property type="component" value="Unassembled WGS sequence"/>
</dbReference>